<dbReference type="InterPro" id="IPR020084">
    <property type="entry name" value="NUDIX_hydrolase_CS"/>
</dbReference>
<feature type="compositionally biased region" description="Low complexity" evidence="9">
    <location>
        <begin position="570"/>
        <end position="586"/>
    </location>
</feature>
<keyword evidence="7" id="KW-0694">RNA-binding</keyword>
<dbReference type="GO" id="GO:0000184">
    <property type="term" value="P:nuclear-transcribed mRNA catabolic process, nonsense-mediated decay"/>
    <property type="evidence" value="ECO:0007669"/>
    <property type="project" value="InterPro"/>
</dbReference>
<evidence type="ECO:0000256" key="7">
    <source>
        <dbReference type="ARBA" id="ARBA00022884"/>
    </source>
</evidence>
<evidence type="ECO:0000313" key="11">
    <source>
        <dbReference type="EMBL" id="KAK0507789.1"/>
    </source>
</evidence>
<dbReference type="SUPFAM" id="SSF55811">
    <property type="entry name" value="Nudix"/>
    <property type="match status" value="1"/>
</dbReference>
<evidence type="ECO:0000256" key="3">
    <source>
        <dbReference type="ARBA" id="ARBA00005279"/>
    </source>
</evidence>
<dbReference type="Gene3D" id="1.10.10.1050">
    <property type="entry name" value="Dcp2, box A domain"/>
    <property type="match status" value="1"/>
</dbReference>
<dbReference type="FunFam" id="3.90.79.10:FF:000003">
    <property type="entry name" value="M7GpppN-mRNA hydrolase isoform 2"/>
    <property type="match status" value="1"/>
</dbReference>
<feature type="compositionally biased region" description="Basic and acidic residues" evidence="9">
    <location>
        <begin position="604"/>
        <end position="616"/>
    </location>
</feature>
<dbReference type="GO" id="GO:0000932">
    <property type="term" value="C:P-body"/>
    <property type="evidence" value="ECO:0007669"/>
    <property type="project" value="TreeGrafter"/>
</dbReference>
<keyword evidence="4" id="KW-0963">Cytoplasm</keyword>
<dbReference type="GO" id="GO:0003723">
    <property type="term" value="F:RNA binding"/>
    <property type="evidence" value="ECO:0007669"/>
    <property type="project" value="UniProtKB-KW"/>
</dbReference>
<gene>
    <name evidence="11" type="ORF">JMJ35_009678</name>
</gene>
<feature type="compositionally biased region" description="Pro residues" evidence="9">
    <location>
        <begin position="414"/>
        <end position="426"/>
    </location>
</feature>
<dbReference type="InterPro" id="IPR000086">
    <property type="entry name" value="NUDIX_hydrolase_dom"/>
</dbReference>
<dbReference type="InterPro" id="IPR036189">
    <property type="entry name" value="DCP2_BoxA_sf"/>
</dbReference>
<feature type="region of interest" description="Disordered" evidence="9">
    <location>
        <begin position="377"/>
        <end position="698"/>
    </location>
</feature>
<organism evidence="11 12">
    <name type="scientific">Cladonia borealis</name>
    <dbReference type="NCBI Taxonomy" id="184061"/>
    <lineage>
        <taxon>Eukaryota</taxon>
        <taxon>Fungi</taxon>
        <taxon>Dikarya</taxon>
        <taxon>Ascomycota</taxon>
        <taxon>Pezizomycotina</taxon>
        <taxon>Lecanoromycetes</taxon>
        <taxon>OSLEUM clade</taxon>
        <taxon>Lecanoromycetidae</taxon>
        <taxon>Lecanorales</taxon>
        <taxon>Lecanorineae</taxon>
        <taxon>Cladoniaceae</taxon>
        <taxon>Cladonia</taxon>
    </lineage>
</organism>
<feature type="compositionally biased region" description="Polar residues" evidence="9">
    <location>
        <begin position="628"/>
        <end position="642"/>
    </location>
</feature>
<keyword evidence="6" id="KW-0378">Hydrolase</keyword>
<feature type="domain" description="Nudix hydrolase" evidence="10">
    <location>
        <begin position="95"/>
        <end position="227"/>
    </location>
</feature>
<dbReference type="EMBL" id="JAFEKC020000022">
    <property type="protein sequence ID" value="KAK0507789.1"/>
    <property type="molecule type" value="Genomic_DNA"/>
</dbReference>
<feature type="compositionally biased region" description="Polar residues" evidence="9">
    <location>
        <begin position="336"/>
        <end position="359"/>
    </location>
</feature>
<feature type="compositionally biased region" description="Pro residues" evidence="9">
    <location>
        <begin position="437"/>
        <end position="450"/>
    </location>
</feature>
<dbReference type="PANTHER" id="PTHR23114">
    <property type="entry name" value="M7GPPPN-MRNA HYDROLASE"/>
    <property type="match status" value="1"/>
</dbReference>
<keyword evidence="5" id="KW-0479">Metal-binding</keyword>
<reference evidence="11" key="1">
    <citation type="submission" date="2023-03" db="EMBL/GenBank/DDBJ databases">
        <title>Complete genome of Cladonia borealis.</title>
        <authorList>
            <person name="Park H."/>
        </authorList>
    </citation>
    <scope>NUCLEOTIDE SEQUENCE</scope>
    <source>
        <strain evidence="11">ANT050790</strain>
    </source>
</reference>
<dbReference type="InterPro" id="IPR007722">
    <property type="entry name" value="DCP2_BoxA"/>
</dbReference>
<evidence type="ECO:0000256" key="8">
    <source>
        <dbReference type="ARBA" id="ARBA00023211"/>
    </source>
</evidence>
<comment type="similarity">
    <text evidence="3">Belongs to the Nudix hydrolase family. DCP2 subfamily.</text>
</comment>
<evidence type="ECO:0000313" key="12">
    <source>
        <dbReference type="Proteomes" id="UP001166286"/>
    </source>
</evidence>
<dbReference type="PROSITE" id="PS51462">
    <property type="entry name" value="NUDIX"/>
    <property type="match status" value="1"/>
</dbReference>
<keyword evidence="12" id="KW-1185">Reference proteome</keyword>
<comment type="caution">
    <text evidence="11">The sequence shown here is derived from an EMBL/GenBank/DDBJ whole genome shotgun (WGS) entry which is preliminary data.</text>
</comment>
<protein>
    <recommendedName>
        <fullName evidence="10">Nudix hydrolase domain-containing protein</fullName>
    </recommendedName>
</protein>
<feature type="region of interest" description="Disordered" evidence="9">
    <location>
        <begin position="937"/>
        <end position="957"/>
    </location>
</feature>
<evidence type="ECO:0000256" key="4">
    <source>
        <dbReference type="ARBA" id="ARBA00022490"/>
    </source>
</evidence>
<dbReference type="CDD" id="cd03672">
    <property type="entry name" value="NUDIX_Dcp2p_Nudt20"/>
    <property type="match status" value="1"/>
</dbReference>
<dbReference type="SUPFAM" id="SSF140586">
    <property type="entry name" value="Dcp2 domain-like"/>
    <property type="match status" value="1"/>
</dbReference>
<feature type="compositionally biased region" description="Basic and acidic residues" evidence="9">
    <location>
        <begin position="656"/>
        <end position="667"/>
    </location>
</feature>
<dbReference type="SMART" id="SM01125">
    <property type="entry name" value="DCP2"/>
    <property type="match status" value="1"/>
</dbReference>
<dbReference type="Proteomes" id="UP001166286">
    <property type="component" value="Unassembled WGS sequence"/>
</dbReference>
<feature type="region of interest" description="Disordered" evidence="9">
    <location>
        <begin position="901"/>
        <end position="920"/>
    </location>
</feature>
<comment type="cofactor">
    <cofactor evidence="1">
        <name>Mn(2+)</name>
        <dbReference type="ChEBI" id="CHEBI:29035"/>
    </cofactor>
</comment>
<dbReference type="InterPro" id="IPR015797">
    <property type="entry name" value="NUDIX_hydrolase-like_dom_sf"/>
</dbReference>
<proteinExistence type="inferred from homology"/>
<evidence type="ECO:0000256" key="6">
    <source>
        <dbReference type="ARBA" id="ARBA00022801"/>
    </source>
</evidence>
<dbReference type="Pfam" id="PF00293">
    <property type="entry name" value="NUDIX"/>
    <property type="match status" value="1"/>
</dbReference>
<feature type="compositionally biased region" description="Polar residues" evidence="9">
    <location>
        <begin position="674"/>
        <end position="683"/>
    </location>
</feature>
<feature type="compositionally biased region" description="Pro residues" evidence="9">
    <location>
        <begin position="851"/>
        <end position="861"/>
    </location>
</feature>
<dbReference type="InterPro" id="IPR044099">
    <property type="entry name" value="Dcp2_NUDIX"/>
</dbReference>
<keyword evidence="8" id="KW-0464">Manganese</keyword>
<sequence length="972" mass="106969">MTEKKMQLVDWLDDLCVRFIINLPREELQSVERICFQVEEAQWFYEDFIRPLDPGLPSLNLRDFCLLIFQHCPIFSAYSAYHHAQAFQEFLAYKTRVPVRGAIMLNENMDEVVLVKGWKKGANWSFPRGKINKDEPDLACAIREVYEETGYDIKAAGLVEDEKASKYIEMNLREQHMRLYVFRGVPMDTYFEPRTRKEISKINWWKLADLPTLKKKKNQQEGRGEDLAINANKFYMVAPFLPQLKKWISMQRKLDKARREEEAPTTLNAIDEDYISVEIPEANGVITDVPSNNDFGLLVDNLRHSAQPVNTSEPPGTSQTPAETTDLTAQLKSFLGVQSSESSKSINKPLPNTSSTPEVFNNAKANGLLALLQSKPPIESTRRPQTPMGQVIEQPSQPRSPPHPHHQPPRFSTSPPPPAFPIPPTQDPATMAHFQQPQPPQTRPIPPPQQPAQLIPRAAHPLHQKSLPRPHGQQPAMAPYQRTGDPQFAQYNQGPGKQLPSVPPASKLPPPRLNAQSSALLNLFKSGQSTKASAADGGCKEPGLPSQQPLKAIPPTDPRTDDILSNETIAQPRAQQQSRQSSTSAALFVPPQVSPNAHVAKTNEVIKPKSEHHDKLLSLFRTPLMPSSEPSKTGTTSLQPQLTPVELSALPATPNHSREASQRDASPHKLPPTVQIQKPTKQNATKHPKPAVSATVNGPLNVPQFEVLSKIAKEHRQPSAHNGYPQPQKRSPITILARPGSSHAQASAGPPKMATEGIPLTKQEKAFAPRLQTFVTPTKDQPPTPNLKGQDGPAKTFQPQILRRPAHTQDLNEPSPIQPLPSPQQRDFTDRRSAQPGDHKKSLLSLFTQPSPSPIVSPPSAVPGSAIDPTIDPNSIISPLPPTPTPQQQADAAFARLKKTVGPLSQPDGTSSGFPTPPVLKLNDINTAMAEGLMLGESSEKPTPAPMPAPKTAPKDKEFLLGYLEGVARGAR</sequence>
<evidence type="ECO:0000256" key="2">
    <source>
        <dbReference type="ARBA" id="ARBA00004496"/>
    </source>
</evidence>
<feature type="compositionally biased region" description="Polar residues" evidence="9">
    <location>
        <begin position="514"/>
        <end position="532"/>
    </location>
</feature>
<dbReference type="PROSITE" id="PS00893">
    <property type="entry name" value="NUDIX_BOX"/>
    <property type="match status" value="1"/>
</dbReference>
<dbReference type="GO" id="GO:0140933">
    <property type="term" value="F:5'-(N(7)-methylguanosine 5'-triphospho)-[mRNA] hydrolase activity"/>
    <property type="evidence" value="ECO:0007669"/>
    <property type="project" value="InterPro"/>
</dbReference>
<dbReference type="Pfam" id="PF05026">
    <property type="entry name" value="DCP2"/>
    <property type="match status" value="1"/>
</dbReference>
<feature type="region of interest" description="Disordered" evidence="9">
    <location>
        <begin position="713"/>
        <end position="890"/>
    </location>
</feature>
<evidence type="ECO:0000256" key="5">
    <source>
        <dbReference type="ARBA" id="ARBA00022723"/>
    </source>
</evidence>
<name>A0AA39QSV7_9LECA</name>
<evidence type="ECO:0000259" key="10">
    <source>
        <dbReference type="PROSITE" id="PS51462"/>
    </source>
</evidence>
<dbReference type="GO" id="GO:0000290">
    <property type="term" value="P:deadenylation-dependent decapping of nuclear-transcribed mRNA"/>
    <property type="evidence" value="ECO:0007669"/>
    <property type="project" value="InterPro"/>
</dbReference>
<dbReference type="GO" id="GO:0030145">
    <property type="term" value="F:manganese ion binding"/>
    <property type="evidence" value="ECO:0007669"/>
    <property type="project" value="InterPro"/>
</dbReference>
<evidence type="ECO:0000256" key="9">
    <source>
        <dbReference type="SAM" id="MobiDB-lite"/>
    </source>
</evidence>
<feature type="compositionally biased region" description="Basic and acidic residues" evidence="9">
    <location>
        <begin position="827"/>
        <end position="841"/>
    </location>
</feature>
<accession>A0AA39QSV7</accession>
<feature type="region of interest" description="Disordered" evidence="9">
    <location>
        <begin position="336"/>
        <end position="360"/>
    </location>
</feature>
<comment type="subcellular location">
    <subcellularLocation>
        <location evidence="2">Cytoplasm</location>
    </subcellularLocation>
</comment>
<dbReference type="PANTHER" id="PTHR23114:SF17">
    <property type="entry name" value="M7GPPPN-MRNA HYDROLASE"/>
    <property type="match status" value="1"/>
</dbReference>
<feature type="compositionally biased region" description="Pro residues" evidence="9">
    <location>
        <begin position="501"/>
        <end position="512"/>
    </location>
</feature>
<dbReference type="Gene3D" id="3.90.79.10">
    <property type="entry name" value="Nucleoside Triphosphate Pyrophosphohydrolase"/>
    <property type="match status" value="1"/>
</dbReference>
<evidence type="ECO:0000256" key="1">
    <source>
        <dbReference type="ARBA" id="ARBA00001936"/>
    </source>
</evidence>
<dbReference type="FunFam" id="1.10.10.1050:FF:000003">
    <property type="entry name" value="Decapping enzyme Dcp2, putative"/>
    <property type="match status" value="1"/>
</dbReference>
<dbReference type="AlphaFoldDB" id="A0AA39QSV7"/>